<name>A0ABQ1T388_9GAMM</name>
<dbReference type="CDD" id="cd05233">
    <property type="entry name" value="SDR_c"/>
    <property type="match status" value="1"/>
</dbReference>
<dbReference type="PANTHER" id="PTHR45024:SF2">
    <property type="entry name" value="SCP2 DOMAIN-CONTAINING PROTEIN"/>
    <property type="match status" value="1"/>
</dbReference>
<protein>
    <submittedName>
        <fullName evidence="3">Short-chain dehydrogenase/reductase</fullName>
    </submittedName>
</protein>
<comment type="caution">
    <text evidence="3">The sequence shown here is derived from an EMBL/GenBank/DDBJ whole genome shotgun (WGS) entry which is preliminary data.</text>
</comment>
<dbReference type="Pfam" id="PF00106">
    <property type="entry name" value="adh_short"/>
    <property type="match status" value="1"/>
</dbReference>
<proteinExistence type="inferred from homology"/>
<dbReference type="SUPFAM" id="SSF51735">
    <property type="entry name" value="NAD(P)-binding Rossmann-fold domains"/>
    <property type="match status" value="1"/>
</dbReference>
<evidence type="ECO:0000313" key="4">
    <source>
        <dbReference type="Proteomes" id="UP000606498"/>
    </source>
</evidence>
<keyword evidence="2" id="KW-0560">Oxidoreductase</keyword>
<dbReference type="EMBL" id="BMKO01000003">
    <property type="protein sequence ID" value="GGE77024.1"/>
    <property type="molecule type" value="Genomic_DNA"/>
</dbReference>
<gene>
    <name evidence="3" type="ORF">GCM10011520_16920</name>
</gene>
<evidence type="ECO:0000256" key="1">
    <source>
        <dbReference type="ARBA" id="ARBA00006484"/>
    </source>
</evidence>
<dbReference type="PRINTS" id="PR00081">
    <property type="entry name" value="GDHRDH"/>
</dbReference>
<dbReference type="PANTHER" id="PTHR45024">
    <property type="entry name" value="DEHYDROGENASES, SHORT CHAIN"/>
    <property type="match status" value="1"/>
</dbReference>
<comment type="similarity">
    <text evidence="1">Belongs to the short-chain dehydrogenases/reductases (SDR) family.</text>
</comment>
<accession>A0ABQ1T388</accession>
<dbReference type="RefSeq" id="WP_100142869.1">
    <property type="nucleotide sequence ID" value="NZ_BMKO01000003.1"/>
</dbReference>
<sequence length="294" mass="31178">MMGFGGRTALVSGAASGLGRAFAIGLAQRGASLALLDIDSCKDTLNALTALGADAKAWHCDVSDETCVAKVLQEACDHFGTIELLVACAGIHTSSPFEKLTFKQWRQQLQVDLDGSFLLCHGLWSRMKAQEYGRILLLTGVSGLFGDPFESAWASAKMALLGLTNSLSREGSNTNIRVNSLCPMATTPMTEKHLALSVQPLFGLDAPLAAGLFLLSEQAPNGQHLMAAAGSISRVRVAESEPGYFNACACSPELLAKAWPELSQAVPSGLCDSGEAQIVKWARQAAEEHNIEIE</sequence>
<dbReference type="InterPro" id="IPR036291">
    <property type="entry name" value="NAD(P)-bd_dom_sf"/>
</dbReference>
<evidence type="ECO:0000256" key="2">
    <source>
        <dbReference type="ARBA" id="ARBA00023002"/>
    </source>
</evidence>
<organism evidence="3 4">
    <name type="scientific">Shewanella carassii</name>
    <dbReference type="NCBI Taxonomy" id="1987584"/>
    <lineage>
        <taxon>Bacteria</taxon>
        <taxon>Pseudomonadati</taxon>
        <taxon>Pseudomonadota</taxon>
        <taxon>Gammaproteobacteria</taxon>
        <taxon>Alteromonadales</taxon>
        <taxon>Shewanellaceae</taxon>
        <taxon>Shewanella</taxon>
    </lineage>
</organism>
<keyword evidence="4" id="KW-1185">Reference proteome</keyword>
<dbReference type="Proteomes" id="UP000606498">
    <property type="component" value="Unassembled WGS sequence"/>
</dbReference>
<dbReference type="Gene3D" id="3.40.50.720">
    <property type="entry name" value="NAD(P)-binding Rossmann-like Domain"/>
    <property type="match status" value="1"/>
</dbReference>
<reference evidence="4" key="1">
    <citation type="journal article" date="2019" name="Int. J. Syst. Evol. Microbiol.">
        <title>The Global Catalogue of Microorganisms (GCM) 10K type strain sequencing project: providing services to taxonomists for standard genome sequencing and annotation.</title>
        <authorList>
            <consortium name="The Broad Institute Genomics Platform"/>
            <consortium name="The Broad Institute Genome Sequencing Center for Infectious Disease"/>
            <person name="Wu L."/>
            <person name="Ma J."/>
        </authorList>
    </citation>
    <scope>NUCLEOTIDE SEQUENCE [LARGE SCALE GENOMIC DNA]</scope>
    <source>
        <strain evidence="4">CGMCC 1.16033</strain>
    </source>
</reference>
<dbReference type="InterPro" id="IPR051687">
    <property type="entry name" value="Peroxisomal_Beta-Oxidation"/>
</dbReference>
<evidence type="ECO:0000313" key="3">
    <source>
        <dbReference type="EMBL" id="GGE77024.1"/>
    </source>
</evidence>
<dbReference type="InterPro" id="IPR002347">
    <property type="entry name" value="SDR_fam"/>
</dbReference>